<comment type="caution">
    <text evidence="2">The sequence shown here is derived from an EMBL/GenBank/DDBJ whole genome shotgun (WGS) entry which is preliminary data.</text>
</comment>
<evidence type="ECO:0008006" key="4">
    <source>
        <dbReference type="Google" id="ProtNLM"/>
    </source>
</evidence>
<keyword evidence="3" id="KW-1185">Reference proteome</keyword>
<reference evidence="2 3" key="1">
    <citation type="submission" date="2019-03" db="EMBL/GenBank/DDBJ databases">
        <title>Sequencing the genomes of 1000 actinobacteria strains.</title>
        <authorList>
            <person name="Klenk H.-P."/>
        </authorList>
    </citation>
    <scope>NUCLEOTIDE SEQUENCE [LARGE SCALE GENOMIC DNA]</scope>
    <source>
        <strain evidence="2 3">DSM 44969</strain>
    </source>
</reference>
<protein>
    <recommendedName>
        <fullName evidence="4">RNA polymerase sigma-70 factor (ECF subfamily)</fullName>
    </recommendedName>
</protein>
<dbReference type="Proteomes" id="UP000295560">
    <property type="component" value="Unassembled WGS sequence"/>
</dbReference>
<evidence type="ECO:0000313" key="3">
    <source>
        <dbReference type="Proteomes" id="UP000295560"/>
    </source>
</evidence>
<dbReference type="Gene3D" id="1.10.1740.10">
    <property type="match status" value="1"/>
</dbReference>
<dbReference type="AlphaFoldDB" id="A0A4V2PIH1"/>
<evidence type="ECO:0000313" key="2">
    <source>
        <dbReference type="EMBL" id="TCK24626.1"/>
    </source>
</evidence>
<evidence type="ECO:0000256" key="1">
    <source>
        <dbReference type="SAM" id="MobiDB-lite"/>
    </source>
</evidence>
<gene>
    <name evidence="2" type="ORF">EV378_0402</name>
</gene>
<accession>A0A4V2PIH1</accession>
<dbReference type="EMBL" id="SMFZ01000001">
    <property type="protein sequence ID" value="TCK24626.1"/>
    <property type="molecule type" value="Genomic_DNA"/>
</dbReference>
<feature type="region of interest" description="Disordered" evidence="1">
    <location>
        <begin position="1"/>
        <end position="37"/>
    </location>
</feature>
<proteinExistence type="predicted"/>
<organism evidence="2 3">
    <name type="scientific">Pseudonocardia endophytica</name>
    <dbReference type="NCBI Taxonomy" id="401976"/>
    <lineage>
        <taxon>Bacteria</taxon>
        <taxon>Bacillati</taxon>
        <taxon>Actinomycetota</taxon>
        <taxon>Actinomycetes</taxon>
        <taxon>Pseudonocardiales</taxon>
        <taxon>Pseudonocardiaceae</taxon>
        <taxon>Pseudonocardia</taxon>
    </lineage>
</organism>
<sequence length="186" mass="20401">MASGQDTPEHQPGPAQRSARPPGLAPGRAELDGPPLDRLLHAAGRGDQAAFVTFYDHTVSTVLGLLDALLDHDTAVAATIRVYEQLWRHAPEFNPRHQSAYNDLIRQARRAAARPLTHRLRPTASMVPAAPAADPPHRARRRLRDLAAATTRSVRSSPVVRGVTAAVTDRIRRMLEQASSKRRTNE</sequence>
<name>A0A4V2PIH1_PSEEN</name>